<gene>
    <name evidence="2" type="ORF">G5B47_10880</name>
</gene>
<evidence type="ECO:0000313" key="2">
    <source>
        <dbReference type="EMBL" id="NGM82917.1"/>
    </source>
</evidence>
<sequence>MIKSRAGLILGAAALLLACSPEARKTVRKWAIRGTETVLDLTDMAKDAGSAAQSRLQSLTTRNEEKISSNPADN</sequence>
<evidence type="ECO:0000313" key="3">
    <source>
        <dbReference type="Proteomes" id="UP000480151"/>
    </source>
</evidence>
<proteinExistence type="predicted"/>
<accession>A0A6M1PHB7</accession>
<dbReference type="RefSeq" id="WP_165097579.1">
    <property type="nucleotide sequence ID" value="NZ_JAAKGU010000004.1"/>
</dbReference>
<comment type="caution">
    <text evidence="2">The sequence shown here is derived from an EMBL/GenBank/DDBJ whole genome shotgun (WGS) entry which is preliminary data.</text>
</comment>
<dbReference type="EMBL" id="JAAKGU010000004">
    <property type="protein sequence ID" value="NGM82917.1"/>
    <property type="molecule type" value="Genomic_DNA"/>
</dbReference>
<evidence type="ECO:0000256" key="1">
    <source>
        <dbReference type="SAM" id="MobiDB-lite"/>
    </source>
</evidence>
<feature type="region of interest" description="Disordered" evidence="1">
    <location>
        <begin position="52"/>
        <end position="74"/>
    </location>
</feature>
<keyword evidence="3" id="KW-1185">Reference proteome</keyword>
<protein>
    <submittedName>
        <fullName evidence="2">Uncharacterized protein</fullName>
    </submittedName>
</protein>
<dbReference type="Proteomes" id="UP000480151">
    <property type="component" value="Unassembled WGS sequence"/>
</dbReference>
<name>A0A6M1PHB7_9BACL</name>
<feature type="compositionally biased region" description="Polar residues" evidence="1">
    <location>
        <begin position="52"/>
        <end position="61"/>
    </location>
</feature>
<reference evidence="2 3" key="1">
    <citation type="submission" date="2020-02" db="EMBL/GenBank/DDBJ databases">
        <authorList>
            <person name="Gao J."/>
            <person name="Sun J."/>
        </authorList>
    </citation>
    <scope>NUCLEOTIDE SEQUENCE [LARGE SCALE GENOMIC DNA]</scope>
    <source>
        <strain evidence="2 3">7124</strain>
    </source>
</reference>
<dbReference type="AlphaFoldDB" id="A0A6M1PHB7"/>
<dbReference type="PROSITE" id="PS51257">
    <property type="entry name" value="PROKAR_LIPOPROTEIN"/>
    <property type="match status" value="1"/>
</dbReference>
<organism evidence="2 3">
    <name type="scientific">Paenibacillus apii</name>
    <dbReference type="NCBI Taxonomy" id="1850370"/>
    <lineage>
        <taxon>Bacteria</taxon>
        <taxon>Bacillati</taxon>
        <taxon>Bacillota</taxon>
        <taxon>Bacilli</taxon>
        <taxon>Bacillales</taxon>
        <taxon>Paenibacillaceae</taxon>
        <taxon>Paenibacillus</taxon>
    </lineage>
</organism>